<dbReference type="EMBL" id="VBSP01000001">
    <property type="protein sequence ID" value="TLQ49431.1"/>
    <property type="molecule type" value="Genomic_DNA"/>
</dbReference>
<feature type="site" description="Lowers pKa of active site Tyr" evidence="6">
    <location>
        <position position="77"/>
    </location>
</feature>
<keyword evidence="3" id="KW-0560">Oxidoreductase</keyword>
<evidence type="ECO:0000256" key="6">
    <source>
        <dbReference type="PIRSR" id="PIRSR000097-3"/>
    </source>
</evidence>
<dbReference type="CDD" id="cd19071">
    <property type="entry name" value="AKR_AKR1-5-like"/>
    <property type="match status" value="1"/>
</dbReference>
<dbReference type="FunFam" id="3.20.20.100:FF:000002">
    <property type="entry name" value="2,5-diketo-D-gluconic acid reductase A"/>
    <property type="match status" value="1"/>
</dbReference>
<protein>
    <submittedName>
        <fullName evidence="8">Aldo/keto reductase</fullName>
    </submittedName>
</protein>
<feature type="binding site" evidence="5">
    <location>
        <position position="110"/>
    </location>
    <ligand>
        <name>substrate</name>
    </ligand>
</feature>
<dbReference type="SUPFAM" id="SSF51430">
    <property type="entry name" value="NAD(P)-linked oxidoreductase"/>
    <property type="match status" value="1"/>
</dbReference>
<dbReference type="GO" id="GO:0016616">
    <property type="term" value="F:oxidoreductase activity, acting on the CH-OH group of donors, NAD or NADP as acceptor"/>
    <property type="evidence" value="ECO:0007669"/>
    <property type="project" value="UniProtKB-ARBA"/>
</dbReference>
<dbReference type="OrthoDB" id="9804790at2"/>
<feature type="domain" description="NADP-dependent oxidoreductase" evidence="7">
    <location>
        <begin position="19"/>
        <end position="270"/>
    </location>
</feature>
<keyword evidence="2" id="KW-0521">NADP</keyword>
<evidence type="ECO:0000256" key="4">
    <source>
        <dbReference type="PIRSR" id="PIRSR000097-1"/>
    </source>
</evidence>
<sequence length="276" mass="31350">MTQLKEVFTFSNGLEIPAIGLGTWQMSPEEAEQMTAYALNNGYIHIDTARTYGNEEGVGKGMKASGVNREDFFLTTKVSAFSKTYDEAKKDIEDSLTALDTEYLDLVIIHAPRPWDKMHSDGPIEKLYFEENLQVWRALEEAYEAGKVKAIGVSNFEIDDLVNLLENVKIKPMLNQIKYHIGFRDEQLVQYCQENDIIVEAYSPIGTGKLLNNPDIQKIADKYNKSTAQIAIRYCYQKGLVVLPKSVHEEYVDNNADLDFEILAGDMDYLNRLVIN</sequence>
<evidence type="ECO:0000256" key="5">
    <source>
        <dbReference type="PIRSR" id="PIRSR000097-2"/>
    </source>
</evidence>
<gene>
    <name evidence="8" type="ORF">FEZ33_00120</name>
</gene>
<evidence type="ECO:0000256" key="2">
    <source>
        <dbReference type="ARBA" id="ARBA00022857"/>
    </source>
</evidence>
<evidence type="ECO:0000313" key="8">
    <source>
        <dbReference type="EMBL" id="TLQ49431.1"/>
    </source>
</evidence>
<dbReference type="InterPro" id="IPR023210">
    <property type="entry name" value="NADP_OxRdtase_dom"/>
</dbReference>
<dbReference type="InterPro" id="IPR020471">
    <property type="entry name" value="AKR"/>
</dbReference>
<reference evidence="8 9" key="1">
    <citation type="submission" date="2019-05" db="EMBL/GenBank/DDBJ databases">
        <title>The metagenome of a microbial culture collection derived from dairy environment covers the genomic content of the human microbiome.</title>
        <authorList>
            <person name="Roder T."/>
            <person name="Wuthrich D."/>
            <person name="Sattari Z."/>
            <person name="Von Ah U."/>
            <person name="Bar C."/>
            <person name="Ronchi F."/>
            <person name="Macpherson A.J."/>
            <person name="Ganal-Vonarburg S.C."/>
            <person name="Bruggmann R."/>
            <person name="Vergeres G."/>
        </authorList>
    </citation>
    <scope>NUCLEOTIDE SEQUENCE [LARGE SCALE GENOMIC DNA]</scope>
    <source>
        <strain evidence="8 9">FAM 24227</strain>
    </source>
</reference>
<evidence type="ECO:0000256" key="3">
    <source>
        <dbReference type="ARBA" id="ARBA00023002"/>
    </source>
</evidence>
<dbReference type="InterPro" id="IPR036812">
    <property type="entry name" value="NAD(P)_OxRdtase_dom_sf"/>
</dbReference>
<dbReference type="PANTHER" id="PTHR43827">
    <property type="entry name" value="2,5-DIKETO-D-GLUCONIC ACID REDUCTASE"/>
    <property type="match status" value="1"/>
</dbReference>
<dbReference type="Proteomes" id="UP000306420">
    <property type="component" value="Unassembled WGS sequence"/>
</dbReference>
<evidence type="ECO:0000256" key="1">
    <source>
        <dbReference type="ARBA" id="ARBA00007905"/>
    </source>
</evidence>
<comment type="similarity">
    <text evidence="1">Belongs to the aldo/keto reductase family.</text>
</comment>
<dbReference type="PANTHER" id="PTHR43827:SF3">
    <property type="entry name" value="NADP-DEPENDENT OXIDOREDUCTASE DOMAIN-CONTAINING PROTEIN"/>
    <property type="match status" value="1"/>
</dbReference>
<dbReference type="Gene3D" id="3.20.20.100">
    <property type="entry name" value="NADP-dependent oxidoreductase domain"/>
    <property type="match status" value="1"/>
</dbReference>
<dbReference type="PROSITE" id="PS00062">
    <property type="entry name" value="ALDOKETO_REDUCTASE_2"/>
    <property type="match status" value="1"/>
</dbReference>
<dbReference type="RefSeq" id="WP_138403353.1">
    <property type="nucleotide sequence ID" value="NZ_VBSP01000001.1"/>
</dbReference>
<accession>A0A5R9EKC6</accession>
<comment type="caution">
    <text evidence="8">The sequence shown here is derived from an EMBL/GenBank/DDBJ whole genome shotgun (WGS) entry which is preliminary data.</text>
</comment>
<dbReference type="PRINTS" id="PR00069">
    <property type="entry name" value="ALDKETRDTASE"/>
</dbReference>
<dbReference type="AlphaFoldDB" id="A0A5R9EKC6"/>
<proteinExistence type="inferred from homology"/>
<feature type="active site" description="Proton donor" evidence="4">
    <location>
        <position position="52"/>
    </location>
</feature>
<evidence type="ECO:0000259" key="7">
    <source>
        <dbReference type="Pfam" id="PF00248"/>
    </source>
</evidence>
<name>A0A5R9EKC6_9LACT</name>
<evidence type="ECO:0000313" key="9">
    <source>
        <dbReference type="Proteomes" id="UP000306420"/>
    </source>
</evidence>
<dbReference type="InterPro" id="IPR018170">
    <property type="entry name" value="Aldo/ket_reductase_CS"/>
</dbReference>
<dbReference type="PIRSF" id="PIRSF000097">
    <property type="entry name" value="AKR"/>
    <property type="match status" value="1"/>
</dbReference>
<dbReference type="Pfam" id="PF00248">
    <property type="entry name" value="Aldo_ket_red"/>
    <property type="match status" value="1"/>
</dbReference>
<organism evidence="8 9">
    <name type="scientific">Ruoffia tabacinasalis</name>
    <dbReference type="NCBI Taxonomy" id="87458"/>
    <lineage>
        <taxon>Bacteria</taxon>
        <taxon>Bacillati</taxon>
        <taxon>Bacillota</taxon>
        <taxon>Bacilli</taxon>
        <taxon>Lactobacillales</taxon>
        <taxon>Aerococcaceae</taxon>
        <taxon>Ruoffia</taxon>
    </lineage>
</organism>